<dbReference type="SUPFAM" id="SSF51197">
    <property type="entry name" value="Clavaminate synthase-like"/>
    <property type="match status" value="1"/>
</dbReference>
<dbReference type="EMBL" id="UINC01047387">
    <property type="protein sequence ID" value="SVB56604.1"/>
    <property type="molecule type" value="Genomic_DNA"/>
</dbReference>
<dbReference type="PANTHER" id="PTHR20883:SF48">
    <property type="entry name" value="ECTOINE DIOXYGENASE"/>
    <property type="match status" value="1"/>
</dbReference>
<dbReference type="GO" id="GO:0016491">
    <property type="term" value="F:oxidoreductase activity"/>
    <property type="evidence" value="ECO:0007669"/>
    <property type="project" value="UniProtKB-ARBA"/>
</dbReference>
<dbReference type="Pfam" id="PF05721">
    <property type="entry name" value="PhyH"/>
    <property type="match status" value="1"/>
</dbReference>
<protein>
    <recommendedName>
        <fullName evidence="2">Phytanoyl-CoA dioxygenase</fullName>
    </recommendedName>
</protein>
<organism evidence="1">
    <name type="scientific">marine metagenome</name>
    <dbReference type="NCBI Taxonomy" id="408172"/>
    <lineage>
        <taxon>unclassified sequences</taxon>
        <taxon>metagenomes</taxon>
        <taxon>ecological metagenomes</taxon>
    </lineage>
</organism>
<evidence type="ECO:0000313" key="1">
    <source>
        <dbReference type="EMBL" id="SVB56604.1"/>
    </source>
</evidence>
<dbReference type="Gene3D" id="2.60.120.620">
    <property type="entry name" value="q2cbj1_9rhob like domain"/>
    <property type="match status" value="1"/>
</dbReference>
<proteinExistence type="predicted"/>
<gene>
    <name evidence="1" type="ORF">METZ01_LOCUS209458</name>
</gene>
<reference evidence="1" key="1">
    <citation type="submission" date="2018-05" db="EMBL/GenBank/DDBJ databases">
        <authorList>
            <person name="Lanie J.A."/>
            <person name="Ng W.-L."/>
            <person name="Kazmierczak K.M."/>
            <person name="Andrzejewski T.M."/>
            <person name="Davidsen T.M."/>
            <person name="Wayne K.J."/>
            <person name="Tettelin H."/>
            <person name="Glass J.I."/>
            <person name="Rusch D."/>
            <person name="Podicherti R."/>
            <person name="Tsui H.-C.T."/>
            <person name="Winkler M.E."/>
        </authorList>
    </citation>
    <scope>NUCLEOTIDE SEQUENCE</scope>
</reference>
<dbReference type="AlphaFoldDB" id="A0A382F2K9"/>
<name>A0A382F2K9_9ZZZZ</name>
<sequence length="252" mass="28802">MIYDEFLNKKEIIDLKKAINNAINEMGENKIAGREKSQKFEDKKGDNYNETVYLQRINLWRINQHIKKFFTDNSLGEMLCKLAKVKKMRIWHDQTLQKQPWANPTSWHLDNPKWSFYSKKSISIWIALDDATILNGCVFYLSKSHKLAKFDNDVRIGKKMDDLFELYPEFRKLDPVAAEMKAGDAGFHNGLIAHAAGANMTNNTRAAMTCAFMPDGSTYNGQQNILSESYVAKLKIGDLLNDSSINPIVGDL</sequence>
<accession>A0A382F2K9</accession>
<dbReference type="GO" id="GO:0046872">
    <property type="term" value="F:metal ion binding"/>
    <property type="evidence" value="ECO:0007669"/>
    <property type="project" value="UniProtKB-ARBA"/>
</dbReference>
<dbReference type="PANTHER" id="PTHR20883">
    <property type="entry name" value="PHYTANOYL-COA DIOXYGENASE DOMAIN CONTAINING 1"/>
    <property type="match status" value="1"/>
</dbReference>
<evidence type="ECO:0008006" key="2">
    <source>
        <dbReference type="Google" id="ProtNLM"/>
    </source>
</evidence>
<dbReference type="InterPro" id="IPR008775">
    <property type="entry name" value="Phytyl_CoA_dOase-like"/>
</dbReference>